<feature type="transmembrane region" description="Helical" evidence="9">
    <location>
        <begin position="194"/>
        <end position="217"/>
    </location>
</feature>
<keyword evidence="7 9" id="KW-0472">Membrane</keyword>
<feature type="transmembrane region" description="Helical" evidence="9">
    <location>
        <begin position="433"/>
        <end position="451"/>
    </location>
</feature>
<feature type="region of interest" description="Disordered" evidence="8">
    <location>
        <begin position="1"/>
        <end position="28"/>
    </location>
</feature>
<dbReference type="RefSeq" id="WP_108174638.1">
    <property type="nucleotide sequence ID" value="NZ_PZZL01000002.1"/>
</dbReference>
<dbReference type="InterPro" id="IPR050297">
    <property type="entry name" value="LipidA_mod_glycosyltrf_83"/>
</dbReference>
<keyword evidence="11" id="KW-1185">Reference proteome</keyword>
<evidence type="ECO:0000256" key="5">
    <source>
        <dbReference type="ARBA" id="ARBA00022692"/>
    </source>
</evidence>
<keyword evidence="5 9" id="KW-0812">Transmembrane</keyword>
<dbReference type="GO" id="GO:0016763">
    <property type="term" value="F:pentosyltransferase activity"/>
    <property type="evidence" value="ECO:0007669"/>
    <property type="project" value="TreeGrafter"/>
</dbReference>
<proteinExistence type="predicted"/>
<evidence type="ECO:0008006" key="12">
    <source>
        <dbReference type="Google" id="ProtNLM"/>
    </source>
</evidence>
<evidence type="ECO:0000313" key="11">
    <source>
        <dbReference type="Proteomes" id="UP000241808"/>
    </source>
</evidence>
<comment type="caution">
    <text evidence="10">The sequence shown here is derived from an EMBL/GenBank/DDBJ whole genome shotgun (WGS) entry which is preliminary data.</text>
</comment>
<feature type="transmembrane region" description="Helical" evidence="9">
    <location>
        <begin position="114"/>
        <end position="134"/>
    </location>
</feature>
<feature type="transmembrane region" description="Helical" evidence="9">
    <location>
        <begin position="403"/>
        <end position="421"/>
    </location>
</feature>
<feature type="transmembrane region" description="Helical" evidence="9">
    <location>
        <begin position="281"/>
        <end position="308"/>
    </location>
</feature>
<reference evidence="10 11" key="1">
    <citation type="submission" date="2018-04" db="EMBL/GenBank/DDBJ databases">
        <title>Genomic Encyclopedia of Archaeal and Bacterial Type Strains, Phase II (KMG-II): from individual species to whole genera.</title>
        <authorList>
            <person name="Goeker M."/>
        </authorList>
    </citation>
    <scope>NUCLEOTIDE SEQUENCE [LARGE SCALE GENOMIC DNA]</scope>
    <source>
        <strain evidence="10 11">DSM 25521</strain>
    </source>
</reference>
<evidence type="ECO:0000256" key="2">
    <source>
        <dbReference type="ARBA" id="ARBA00022475"/>
    </source>
</evidence>
<comment type="subcellular location">
    <subcellularLocation>
        <location evidence="1">Cell membrane</location>
        <topology evidence="1">Multi-pass membrane protein</topology>
    </subcellularLocation>
</comment>
<feature type="transmembrane region" description="Helical" evidence="9">
    <location>
        <begin position="140"/>
        <end position="160"/>
    </location>
</feature>
<evidence type="ECO:0000256" key="1">
    <source>
        <dbReference type="ARBA" id="ARBA00004651"/>
    </source>
</evidence>
<evidence type="ECO:0000256" key="8">
    <source>
        <dbReference type="SAM" id="MobiDB-lite"/>
    </source>
</evidence>
<dbReference type="GO" id="GO:0005886">
    <property type="term" value="C:plasma membrane"/>
    <property type="evidence" value="ECO:0007669"/>
    <property type="project" value="UniProtKB-SubCell"/>
</dbReference>
<protein>
    <recommendedName>
        <fullName evidence="12">Glycosyltransferase RgtA/B/C/D-like domain-containing protein</fullName>
    </recommendedName>
</protein>
<keyword evidence="4" id="KW-0808">Transferase</keyword>
<keyword evidence="6 9" id="KW-1133">Transmembrane helix</keyword>
<feature type="transmembrane region" description="Helical" evidence="9">
    <location>
        <begin position="463"/>
        <end position="481"/>
    </location>
</feature>
<sequence length="611" mass="64849">MTSTSPPTAWARSERDSEVVAHAPAGRRGQGRPLIAGEDVAPLALLALAWLAAILIIDPRGSMVFIDDWAYRRSAAELALTGTFAPHPWSAANILGHTVWGAAFVRVLGDQPMAYTASTLVLGYLGGAALYLWLRQVGTGRALALFAAGCLLANPIYLALSVTFMTDVPYAAVQTLALLLLGTALASGRPLLAAAGWVVAVFALSWRQVALAIPLAMAVARLVTAPRRLTVLGLAILPVLAFLVLQRGYEASLAAAGIIPLQFNFNAEEIGQLLRGPVARLAVTAALGIVYALLYLGLFGLPVIIIAYAAMARGLGRRALALHGAVAAATAGIAGLLFFVFGDPMPLWGDVFGRWGLGPDHHHPEPPFAWSVGLTLASAAGGFMGLSVLILRLVQVWRGDRRDAVIIHLTLAFAVGLALYAPIPVMPSRFDRYILPILPCLFLVLLAVPRGEPSFTPRRAGPLAVALACLTLAAFAGWAIAGTHDYVATSRARQAGLDQALALGEPRERINAGWVLNGRDLYGQIGTPRGTTSVGSWHGDPAIVVDVLRYNGYETLIRIPVSRMIPWRGRHDGSVLVQRRRPGVGTLIGPPSYDELKLPAFGLADEPPPPR</sequence>
<dbReference type="PANTHER" id="PTHR33908">
    <property type="entry name" value="MANNOSYLTRANSFERASE YKCB-RELATED"/>
    <property type="match status" value="1"/>
</dbReference>
<accession>A0A2T4ZFJ0</accession>
<feature type="transmembrane region" description="Helical" evidence="9">
    <location>
        <begin position="40"/>
        <end position="57"/>
    </location>
</feature>
<feature type="transmembrane region" description="Helical" evidence="9">
    <location>
        <begin position="368"/>
        <end position="391"/>
    </location>
</feature>
<keyword evidence="3" id="KW-0328">Glycosyltransferase</keyword>
<evidence type="ECO:0000256" key="9">
    <source>
        <dbReference type="SAM" id="Phobius"/>
    </source>
</evidence>
<name>A0A2T4ZFJ0_9HYPH</name>
<dbReference type="Proteomes" id="UP000241808">
    <property type="component" value="Unassembled WGS sequence"/>
</dbReference>
<dbReference type="OrthoDB" id="915562at2"/>
<feature type="transmembrane region" description="Helical" evidence="9">
    <location>
        <begin position="320"/>
        <end position="341"/>
    </location>
</feature>
<evidence type="ECO:0000256" key="7">
    <source>
        <dbReference type="ARBA" id="ARBA00023136"/>
    </source>
</evidence>
<evidence type="ECO:0000256" key="3">
    <source>
        <dbReference type="ARBA" id="ARBA00022676"/>
    </source>
</evidence>
<dbReference type="AlphaFoldDB" id="A0A2T4ZFJ0"/>
<evidence type="ECO:0000256" key="4">
    <source>
        <dbReference type="ARBA" id="ARBA00022679"/>
    </source>
</evidence>
<organism evidence="10 11">
    <name type="scientific">Phreatobacter oligotrophus</name>
    <dbReference type="NCBI Taxonomy" id="1122261"/>
    <lineage>
        <taxon>Bacteria</taxon>
        <taxon>Pseudomonadati</taxon>
        <taxon>Pseudomonadota</taxon>
        <taxon>Alphaproteobacteria</taxon>
        <taxon>Hyphomicrobiales</taxon>
        <taxon>Phreatobacteraceae</taxon>
        <taxon>Phreatobacter</taxon>
    </lineage>
</organism>
<dbReference type="GO" id="GO:0009103">
    <property type="term" value="P:lipopolysaccharide biosynthetic process"/>
    <property type="evidence" value="ECO:0007669"/>
    <property type="project" value="UniProtKB-ARBA"/>
</dbReference>
<feature type="transmembrane region" description="Helical" evidence="9">
    <location>
        <begin position="229"/>
        <end position="245"/>
    </location>
</feature>
<evidence type="ECO:0000313" key="10">
    <source>
        <dbReference type="EMBL" id="PTM60679.1"/>
    </source>
</evidence>
<dbReference type="EMBL" id="PZZL01000002">
    <property type="protein sequence ID" value="PTM60679.1"/>
    <property type="molecule type" value="Genomic_DNA"/>
</dbReference>
<evidence type="ECO:0000256" key="6">
    <source>
        <dbReference type="ARBA" id="ARBA00022989"/>
    </source>
</evidence>
<dbReference type="PANTHER" id="PTHR33908:SF11">
    <property type="entry name" value="MEMBRANE PROTEIN"/>
    <property type="match status" value="1"/>
</dbReference>
<gene>
    <name evidence="10" type="ORF">C8P69_10261</name>
</gene>
<keyword evidence="2" id="KW-1003">Cell membrane</keyword>